<sequence length="145" mass="15299">MAEFAGSGGTPQPFTDPFDPSGFDPSGFDPSGFDPSGFDPSGFDPSELAAWADELAPTTDLDGDGAAETVVADTEHWGVGGDWGDGLVVATDTDLDGSSDRLSVIADDGRYGVWEYCRELDGSGRWSRLDTGSLEYDVHHGEESK</sequence>
<dbReference type="Proteomes" id="UP000593818">
    <property type="component" value="Chromosome"/>
</dbReference>
<dbReference type="RefSeq" id="WP_193902648.1">
    <property type="nucleotide sequence ID" value="NZ_CP063450.1"/>
</dbReference>
<gene>
    <name evidence="3" type="ORF">INP59_20520</name>
</gene>
<organism evidence="3 4">
    <name type="scientific">Rhodococcus pyridinivorans</name>
    <dbReference type="NCBI Taxonomy" id="103816"/>
    <lineage>
        <taxon>Bacteria</taxon>
        <taxon>Bacillati</taxon>
        <taxon>Actinomycetota</taxon>
        <taxon>Actinomycetes</taxon>
        <taxon>Mycobacteriales</taxon>
        <taxon>Nocardiaceae</taxon>
        <taxon>Rhodococcus</taxon>
    </lineage>
</organism>
<dbReference type="EMBL" id="CP063450">
    <property type="protein sequence ID" value="QOV98220.1"/>
    <property type="molecule type" value="Genomic_DNA"/>
</dbReference>
<evidence type="ECO:0000313" key="3">
    <source>
        <dbReference type="EMBL" id="QOV98220.1"/>
    </source>
</evidence>
<name>A0A7M2XMK9_9NOCA</name>
<dbReference type="AlphaFoldDB" id="A0A7M2XMK9"/>
<accession>A0A7M2XMK9</accession>
<evidence type="ECO:0000313" key="4">
    <source>
        <dbReference type="Proteomes" id="UP000593818"/>
    </source>
</evidence>
<keyword evidence="4" id="KW-1185">Reference proteome</keyword>
<proteinExistence type="predicted"/>
<dbReference type="Pfam" id="PF20615">
    <property type="entry name" value="DUF6802"/>
    <property type="match status" value="1"/>
</dbReference>
<protein>
    <recommendedName>
        <fullName evidence="2">DUF6802 domain-containing protein</fullName>
    </recommendedName>
</protein>
<dbReference type="InterPro" id="IPR046543">
    <property type="entry name" value="DUF6802"/>
</dbReference>
<evidence type="ECO:0000259" key="2">
    <source>
        <dbReference type="Pfam" id="PF20615"/>
    </source>
</evidence>
<feature type="region of interest" description="Disordered" evidence="1">
    <location>
        <begin position="1"/>
        <end position="46"/>
    </location>
</feature>
<feature type="domain" description="DUF6802" evidence="2">
    <location>
        <begin position="56"/>
        <end position="135"/>
    </location>
</feature>
<evidence type="ECO:0000256" key="1">
    <source>
        <dbReference type="SAM" id="MobiDB-lite"/>
    </source>
</evidence>
<reference evidence="3 4" key="1">
    <citation type="submission" date="2020-10" db="EMBL/GenBank/DDBJ databases">
        <title>Whole genome sequence of oil-degrading bacteria Rhodococcus pyridinivorans strain 5Ap.</title>
        <authorList>
            <person name="Akhremchuk A.E."/>
            <person name="Valentovich L.N."/>
            <person name="Charniauskaya M.I."/>
            <person name="Bukliarevich H.A."/>
            <person name="Titok M.A."/>
        </authorList>
    </citation>
    <scope>NUCLEOTIDE SEQUENCE [LARGE SCALE GENOMIC DNA]</scope>
    <source>
        <strain evidence="3 4">5Ap</strain>
    </source>
</reference>